<feature type="chain" id="PRO_5013003754" evidence="1">
    <location>
        <begin position="23"/>
        <end position="439"/>
    </location>
</feature>
<dbReference type="STRING" id="112901.SAMN04488500_103239"/>
<feature type="domain" description="SLH" evidence="2">
    <location>
        <begin position="23"/>
        <end position="86"/>
    </location>
</feature>
<dbReference type="PROSITE" id="PS51272">
    <property type="entry name" value="SLH"/>
    <property type="match status" value="1"/>
</dbReference>
<sequence>MKKPLITLVILMVFCISNLAFAAGSTFSDLPAKHWAYDAVKKLADAGVIDGVGDGTFRGDKTMTRYEMALIVANALTKEEKANAETKAVLEKLSAEFSKELTSIGVRVKTLEDKDTNSLKFSGVARIRHEWTENPRPLVPDAALGGDPYYTGQPSDKSELRTALYVFVDKKFDSNNYFHATIGNDSISGDTRTDSSVQFEEAYYVSKNGNFEWSAGRFIPTVGKGLLFNAPYVDGGKVSFGKDMKTTIYSGKKTDYTWLLADTQFKLNKNTKMLFAYTSNNKGSDTGLDFYDSKAVGLEYTGIPNFNLQGEYGVNTATNAKLFNGGDSPKGMYIRAKYKGANPFAVGTLGAWVGYRKADNGFDILQYTGALTAPNNWTYPAQSSSINDVQGFEYGFEVTVAPQAMLSVIYGDLEAVKVGGLGLPDKSQKFLISQLTWIF</sequence>
<dbReference type="InterPro" id="IPR001119">
    <property type="entry name" value="SLH_dom"/>
</dbReference>
<reference evidence="3 4" key="1">
    <citation type="submission" date="2017-04" db="EMBL/GenBank/DDBJ databases">
        <authorList>
            <person name="Afonso C.L."/>
            <person name="Miller P.J."/>
            <person name="Scott M.A."/>
            <person name="Spackman E."/>
            <person name="Goraichik I."/>
            <person name="Dimitrov K.M."/>
            <person name="Suarez D.L."/>
            <person name="Swayne D.E."/>
        </authorList>
    </citation>
    <scope>NUCLEOTIDE SEQUENCE [LARGE SCALE GENOMIC DNA]</scope>
    <source>
        <strain evidence="3 4">DSM 5090</strain>
    </source>
</reference>
<organism evidence="3 4">
    <name type="scientific">Sporomusa malonica</name>
    <dbReference type="NCBI Taxonomy" id="112901"/>
    <lineage>
        <taxon>Bacteria</taxon>
        <taxon>Bacillati</taxon>
        <taxon>Bacillota</taxon>
        <taxon>Negativicutes</taxon>
        <taxon>Selenomonadales</taxon>
        <taxon>Sporomusaceae</taxon>
        <taxon>Sporomusa</taxon>
    </lineage>
</organism>
<dbReference type="Proteomes" id="UP000192738">
    <property type="component" value="Unassembled WGS sequence"/>
</dbReference>
<evidence type="ECO:0000259" key="2">
    <source>
        <dbReference type="PROSITE" id="PS51272"/>
    </source>
</evidence>
<accession>A0A1W1ZF60</accession>
<dbReference type="Pfam" id="PF00395">
    <property type="entry name" value="SLH"/>
    <property type="match status" value="1"/>
</dbReference>
<dbReference type="OrthoDB" id="5845122at2"/>
<feature type="signal peptide" evidence="1">
    <location>
        <begin position="1"/>
        <end position="22"/>
    </location>
</feature>
<gene>
    <name evidence="3" type="ORF">SAMN04488500_103239</name>
</gene>
<dbReference type="AlphaFoldDB" id="A0A1W1ZF60"/>
<keyword evidence="1" id="KW-0732">Signal</keyword>
<name>A0A1W1ZF60_9FIRM</name>
<dbReference type="PANTHER" id="PTHR43308">
    <property type="entry name" value="OUTER MEMBRANE PROTEIN ALPHA-RELATED"/>
    <property type="match status" value="1"/>
</dbReference>
<evidence type="ECO:0000313" key="4">
    <source>
        <dbReference type="Proteomes" id="UP000192738"/>
    </source>
</evidence>
<protein>
    <submittedName>
        <fullName evidence="3">S-layer homology domain-containing protein</fullName>
    </submittedName>
</protein>
<keyword evidence="4" id="KW-1185">Reference proteome</keyword>
<evidence type="ECO:0000313" key="3">
    <source>
        <dbReference type="EMBL" id="SMC46832.1"/>
    </source>
</evidence>
<proteinExistence type="predicted"/>
<dbReference type="InterPro" id="IPR051465">
    <property type="entry name" value="Cell_Envelope_Struct_Comp"/>
</dbReference>
<dbReference type="RefSeq" id="WP_084574568.1">
    <property type="nucleotide sequence ID" value="NZ_CP155572.1"/>
</dbReference>
<evidence type="ECO:0000256" key="1">
    <source>
        <dbReference type="SAM" id="SignalP"/>
    </source>
</evidence>
<dbReference type="EMBL" id="FWXI01000003">
    <property type="protein sequence ID" value="SMC46832.1"/>
    <property type="molecule type" value="Genomic_DNA"/>
</dbReference>